<dbReference type="GO" id="GO:0005829">
    <property type="term" value="C:cytosol"/>
    <property type="evidence" value="ECO:0007669"/>
    <property type="project" value="TreeGrafter"/>
</dbReference>
<dbReference type="GO" id="GO:0004066">
    <property type="term" value="F:asparagine synthase (glutamine-hydrolyzing) activity"/>
    <property type="evidence" value="ECO:0007669"/>
    <property type="project" value="UniProtKB-EC"/>
</dbReference>
<feature type="site" description="Important for beta-aspartyl-AMP intermediate formation" evidence="11">
    <location>
        <position position="382"/>
    </location>
</feature>
<dbReference type="PANTHER" id="PTHR43284:SF1">
    <property type="entry name" value="ASPARAGINE SYNTHETASE"/>
    <property type="match status" value="1"/>
</dbReference>
<evidence type="ECO:0000259" key="12">
    <source>
        <dbReference type="PROSITE" id="PS51278"/>
    </source>
</evidence>
<dbReference type="NCBIfam" id="TIGR01536">
    <property type="entry name" value="asn_synth_AEB"/>
    <property type="match status" value="1"/>
</dbReference>
<dbReference type="KEGG" id="anr:Ana3638_18605"/>
<evidence type="ECO:0000256" key="6">
    <source>
        <dbReference type="ARBA" id="ARBA00022888"/>
    </source>
</evidence>
<organism evidence="13 14">
    <name type="scientific">Anaerocolumna sedimenticola</name>
    <dbReference type="NCBI Taxonomy" id="2696063"/>
    <lineage>
        <taxon>Bacteria</taxon>
        <taxon>Bacillati</taxon>
        <taxon>Bacillota</taxon>
        <taxon>Clostridia</taxon>
        <taxon>Lachnospirales</taxon>
        <taxon>Lachnospiraceae</taxon>
        <taxon>Anaerocolumna</taxon>
    </lineage>
</organism>
<dbReference type="EMBL" id="CP048000">
    <property type="protein sequence ID" value="QHQ62546.1"/>
    <property type="molecule type" value="Genomic_DNA"/>
</dbReference>
<protein>
    <recommendedName>
        <fullName evidence="3">asparagine synthase (glutamine-hydrolyzing)</fullName>
        <ecNumber evidence="3">6.3.5.4</ecNumber>
    </recommendedName>
</protein>
<name>A0A6P1TS18_9FIRM</name>
<keyword evidence="13" id="KW-0436">Ligase</keyword>
<dbReference type="InterPro" id="IPR006426">
    <property type="entry name" value="Asn_synth_AEB"/>
</dbReference>
<sequence>MCGIAGFCNFKGNYTEESPKWYDILNKMKDTIKHRGPDDNGLQLTEHAGLAHTRLSIIDLAGGKQPMSRKIGNKIFTIIYNGELYNTAELRRDLELKGWKFRTTSDTEVILLGIIEYGNEFVKELNGIFAFALWDEYNQTLSIFRDRLGIKPLFYTIVNDTLVFGSELKVLFEYPACKPVIDKQGLCEVFGLGPAKTYGNGVFKGCYEVLPGYYNVYSKDGLKSIKYWELVSRPHTNSYEETIEKTSFLVRDSIKRQMISDIPICTFLSGGVDSSIVTAVCATELAKLGERLNTFSFDFDGNDTFFKANSFQPSRDRPYVDMMVSHLKTNHTYLECDNIKLADYLYTSVDAKDLPGMADVDSSLLYFCSEVKKYNKVTLTGECADEIFGGYPWFHNKESFEMHTFPWSKNVEPRKQLLKDDLLQEVNLDEYILETYEKSVNETPKLEGESTMEARRREIAYLNVKWFMITLLDRMDRTSMYSGLEARVPLADHRILEYVWNVPWDIKCKDGVVKHLLRESARGLLPDEVLNRKKSPYPKTYNPYYEKLLADRIMAVLEDSASPINALVDKDKVRNFINTPSDYGKPWFGQLMAGPQMLAYMLQVNYWLDKYKIKILL</sequence>
<evidence type="ECO:0000256" key="1">
    <source>
        <dbReference type="ARBA" id="ARBA00005187"/>
    </source>
</evidence>
<evidence type="ECO:0000256" key="3">
    <source>
        <dbReference type="ARBA" id="ARBA00012737"/>
    </source>
</evidence>
<dbReference type="PANTHER" id="PTHR43284">
    <property type="entry name" value="ASPARAGINE SYNTHETASE (GLUTAMINE-HYDROLYZING)"/>
    <property type="match status" value="1"/>
</dbReference>
<dbReference type="Gene3D" id="3.60.20.10">
    <property type="entry name" value="Glutamine Phosphoribosylpyrophosphate, subunit 1, domain 1"/>
    <property type="match status" value="1"/>
</dbReference>
<evidence type="ECO:0000256" key="4">
    <source>
        <dbReference type="ARBA" id="ARBA00022741"/>
    </source>
</evidence>
<dbReference type="AlphaFoldDB" id="A0A6P1TS18"/>
<keyword evidence="9" id="KW-0028">Amino-acid biosynthesis</keyword>
<keyword evidence="7 9" id="KW-0315">Glutamine amidotransferase</keyword>
<comment type="pathway">
    <text evidence="1">Amino-acid biosynthesis; L-asparagine biosynthesis; L-asparagine from L-aspartate (L-Gln route): step 1/1.</text>
</comment>
<evidence type="ECO:0000256" key="5">
    <source>
        <dbReference type="ARBA" id="ARBA00022840"/>
    </source>
</evidence>
<dbReference type="PROSITE" id="PS51278">
    <property type="entry name" value="GATASE_TYPE_2"/>
    <property type="match status" value="1"/>
</dbReference>
<evidence type="ECO:0000313" key="14">
    <source>
        <dbReference type="Proteomes" id="UP000464314"/>
    </source>
</evidence>
<dbReference type="Pfam" id="PF13537">
    <property type="entry name" value="GATase_7"/>
    <property type="match status" value="1"/>
</dbReference>
<dbReference type="InterPro" id="IPR001962">
    <property type="entry name" value="Asn_synthase"/>
</dbReference>
<keyword evidence="4 10" id="KW-0547">Nucleotide-binding</keyword>
<keyword evidence="5 10" id="KW-0067">ATP-binding</keyword>
<evidence type="ECO:0000256" key="2">
    <source>
        <dbReference type="ARBA" id="ARBA00005752"/>
    </source>
</evidence>
<dbReference type="CDD" id="cd00712">
    <property type="entry name" value="AsnB"/>
    <property type="match status" value="1"/>
</dbReference>
<comment type="catalytic activity">
    <reaction evidence="8">
        <text>L-aspartate + L-glutamine + ATP + H2O = L-asparagine + L-glutamate + AMP + diphosphate + H(+)</text>
        <dbReference type="Rhea" id="RHEA:12228"/>
        <dbReference type="ChEBI" id="CHEBI:15377"/>
        <dbReference type="ChEBI" id="CHEBI:15378"/>
        <dbReference type="ChEBI" id="CHEBI:29985"/>
        <dbReference type="ChEBI" id="CHEBI:29991"/>
        <dbReference type="ChEBI" id="CHEBI:30616"/>
        <dbReference type="ChEBI" id="CHEBI:33019"/>
        <dbReference type="ChEBI" id="CHEBI:58048"/>
        <dbReference type="ChEBI" id="CHEBI:58359"/>
        <dbReference type="ChEBI" id="CHEBI:456215"/>
        <dbReference type="EC" id="6.3.5.4"/>
    </reaction>
</comment>
<dbReference type="InterPro" id="IPR051786">
    <property type="entry name" value="ASN_synthetase/amidase"/>
</dbReference>
<evidence type="ECO:0000256" key="11">
    <source>
        <dbReference type="PIRSR" id="PIRSR001589-3"/>
    </source>
</evidence>
<feature type="binding site" evidence="10">
    <location>
        <position position="106"/>
    </location>
    <ligand>
        <name>L-glutamine</name>
        <dbReference type="ChEBI" id="CHEBI:58359"/>
    </ligand>
</feature>
<dbReference type="GO" id="GO:0005524">
    <property type="term" value="F:ATP binding"/>
    <property type="evidence" value="ECO:0007669"/>
    <property type="project" value="UniProtKB-KW"/>
</dbReference>
<dbReference type="RefSeq" id="WP_161839369.1">
    <property type="nucleotide sequence ID" value="NZ_CP048000.1"/>
</dbReference>
<evidence type="ECO:0000256" key="10">
    <source>
        <dbReference type="PIRSR" id="PIRSR001589-2"/>
    </source>
</evidence>
<dbReference type="SUPFAM" id="SSF52402">
    <property type="entry name" value="Adenine nucleotide alpha hydrolases-like"/>
    <property type="match status" value="1"/>
</dbReference>
<dbReference type="PIRSF" id="PIRSF001589">
    <property type="entry name" value="Asn_synthetase_glu-h"/>
    <property type="match status" value="1"/>
</dbReference>
<keyword evidence="14" id="KW-1185">Reference proteome</keyword>
<dbReference type="InterPro" id="IPR029055">
    <property type="entry name" value="Ntn_hydrolases_N"/>
</dbReference>
<dbReference type="GO" id="GO:0006529">
    <property type="term" value="P:asparagine biosynthetic process"/>
    <property type="evidence" value="ECO:0007669"/>
    <property type="project" value="UniProtKB-KW"/>
</dbReference>
<dbReference type="SUPFAM" id="SSF56235">
    <property type="entry name" value="N-terminal nucleophile aminohydrolases (Ntn hydrolases)"/>
    <property type="match status" value="1"/>
</dbReference>
<gene>
    <name evidence="13" type="primary">asnB</name>
    <name evidence="13" type="ORF">Ana3638_18605</name>
</gene>
<dbReference type="CDD" id="cd01991">
    <property type="entry name" value="Asn_synthase_B_C"/>
    <property type="match status" value="1"/>
</dbReference>
<dbReference type="Gene3D" id="3.40.50.620">
    <property type="entry name" value="HUPs"/>
    <property type="match status" value="1"/>
</dbReference>
<evidence type="ECO:0000256" key="9">
    <source>
        <dbReference type="PIRSR" id="PIRSR001589-1"/>
    </source>
</evidence>
<dbReference type="InterPro" id="IPR033738">
    <property type="entry name" value="AsnB_N"/>
</dbReference>
<dbReference type="Proteomes" id="UP000464314">
    <property type="component" value="Chromosome"/>
</dbReference>
<keyword evidence="6 9" id="KW-0061">Asparagine biosynthesis</keyword>
<evidence type="ECO:0000256" key="7">
    <source>
        <dbReference type="ARBA" id="ARBA00022962"/>
    </source>
</evidence>
<dbReference type="EC" id="6.3.5.4" evidence="3"/>
<dbReference type="InterPro" id="IPR017932">
    <property type="entry name" value="GATase_2_dom"/>
</dbReference>
<evidence type="ECO:0000256" key="8">
    <source>
        <dbReference type="ARBA" id="ARBA00048741"/>
    </source>
</evidence>
<feature type="domain" description="Glutamine amidotransferase type-2" evidence="12">
    <location>
        <begin position="2"/>
        <end position="220"/>
    </location>
</feature>
<proteinExistence type="inferred from homology"/>
<dbReference type="InterPro" id="IPR014729">
    <property type="entry name" value="Rossmann-like_a/b/a_fold"/>
</dbReference>
<dbReference type="Pfam" id="PF00733">
    <property type="entry name" value="Asn_synthase"/>
    <property type="match status" value="1"/>
</dbReference>
<accession>A0A6P1TS18</accession>
<reference evidence="13 14" key="1">
    <citation type="submission" date="2020-01" db="EMBL/GenBank/DDBJ databases">
        <title>Genome analysis of Anaerocolumna sp. CBA3638.</title>
        <authorList>
            <person name="Kim J."/>
            <person name="Roh S.W."/>
        </authorList>
    </citation>
    <scope>NUCLEOTIDE SEQUENCE [LARGE SCALE GENOMIC DNA]</scope>
    <source>
        <strain evidence="13 14">CBA3638</strain>
    </source>
</reference>
<feature type="active site" description="For GATase activity" evidence="9">
    <location>
        <position position="2"/>
    </location>
</feature>
<evidence type="ECO:0000313" key="13">
    <source>
        <dbReference type="EMBL" id="QHQ62546.1"/>
    </source>
</evidence>
<comment type="similarity">
    <text evidence="2">Belongs to the asparagine synthetase family.</text>
</comment>